<dbReference type="InterPro" id="IPR036770">
    <property type="entry name" value="Ankyrin_rpt-contain_sf"/>
</dbReference>
<protein>
    <submittedName>
        <fullName evidence="5">Uncharacterized protein</fullName>
    </submittedName>
</protein>
<dbReference type="Gene3D" id="1.25.40.20">
    <property type="entry name" value="Ankyrin repeat-containing domain"/>
    <property type="match status" value="1"/>
</dbReference>
<evidence type="ECO:0000256" key="1">
    <source>
        <dbReference type="ARBA" id="ARBA00022737"/>
    </source>
</evidence>
<feature type="region of interest" description="Disordered" evidence="4">
    <location>
        <begin position="1"/>
        <end position="47"/>
    </location>
</feature>
<feature type="compositionally biased region" description="Pro residues" evidence="4">
    <location>
        <begin position="338"/>
        <end position="355"/>
    </location>
</feature>
<keyword evidence="2 3" id="KW-0040">ANK repeat</keyword>
<dbReference type="GO" id="GO:0085020">
    <property type="term" value="P:protein K6-linked ubiquitination"/>
    <property type="evidence" value="ECO:0007669"/>
    <property type="project" value="TreeGrafter"/>
</dbReference>
<gene>
    <name evidence="5" type="ORF">PBAH0796_LOCUS33204</name>
</gene>
<feature type="region of interest" description="Disordered" evidence="4">
    <location>
        <begin position="331"/>
        <end position="355"/>
    </location>
</feature>
<evidence type="ECO:0000256" key="2">
    <source>
        <dbReference type="ARBA" id="ARBA00023043"/>
    </source>
</evidence>
<dbReference type="PROSITE" id="PS50088">
    <property type="entry name" value="ANK_REPEAT"/>
    <property type="match status" value="2"/>
</dbReference>
<feature type="repeat" description="ANK" evidence="3">
    <location>
        <begin position="220"/>
        <end position="252"/>
    </location>
</feature>
<dbReference type="PANTHER" id="PTHR24171">
    <property type="entry name" value="ANKYRIN REPEAT DOMAIN-CONTAINING PROTEIN 39-RELATED"/>
    <property type="match status" value="1"/>
</dbReference>
<feature type="repeat" description="ANK" evidence="3">
    <location>
        <begin position="253"/>
        <end position="285"/>
    </location>
</feature>
<dbReference type="Pfam" id="PF12796">
    <property type="entry name" value="Ank_2"/>
    <property type="match status" value="1"/>
</dbReference>
<feature type="compositionally biased region" description="Low complexity" evidence="4">
    <location>
        <begin position="11"/>
        <end position="22"/>
    </location>
</feature>
<accession>A0A7S0FY29</accession>
<sequence length="355" mass="36420">MARGPARAFVRRPPGVAGPRGPLDGGRRGGRCGRPGKRGGAARSARGPRLLMGASAVTTCASTACCSCSDEILVRNAGSGAPAPTGPGASRPLPSSSPAATPRSRDYGGQAAKCCESGHRRSGGGQMLLNFKLLFASADGDLGGIREALVSGADIETRRPLTLLPRSALGEEPLTDSMEDPVDFEEVLVLGDHGVFQSQGEVISLGPPKQPQAGASGAGEALTPLMRAAKEGRAKAVALLLDSGATPHAQAEDGMTPLHFAAAAGCRESCQALLRAGANRWVLDAYERDAFACLPQHWVSTREGQAAWLALLRPARVGSGAASPEWGQALAMGTPRRPSMPSPSMPSPVPAPAFT</sequence>
<dbReference type="AlphaFoldDB" id="A0A7S0FY29"/>
<feature type="compositionally biased region" description="Basic residues" evidence="4">
    <location>
        <begin position="28"/>
        <end position="37"/>
    </location>
</feature>
<feature type="region of interest" description="Disordered" evidence="4">
    <location>
        <begin position="79"/>
        <end position="111"/>
    </location>
</feature>
<dbReference type="GO" id="GO:0004842">
    <property type="term" value="F:ubiquitin-protein transferase activity"/>
    <property type="evidence" value="ECO:0007669"/>
    <property type="project" value="TreeGrafter"/>
</dbReference>
<reference evidence="5" key="1">
    <citation type="submission" date="2021-01" db="EMBL/GenBank/DDBJ databases">
        <authorList>
            <person name="Corre E."/>
            <person name="Pelletier E."/>
            <person name="Niang G."/>
            <person name="Scheremetjew M."/>
            <person name="Finn R."/>
            <person name="Kale V."/>
            <person name="Holt S."/>
            <person name="Cochrane G."/>
            <person name="Meng A."/>
            <person name="Brown T."/>
            <person name="Cohen L."/>
        </authorList>
    </citation>
    <scope>NUCLEOTIDE SEQUENCE</scope>
    <source>
        <strain evidence="5">Pbaha01</strain>
    </source>
</reference>
<keyword evidence="1" id="KW-0677">Repeat</keyword>
<feature type="compositionally biased region" description="Low complexity" evidence="4">
    <location>
        <begin position="79"/>
        <end position="102"/>
    </location>
</feature>
<dbReference type="SUPFAM" id="SSF48403">
    <property type="entry name" value="Ankyrin repeat"/>
    <property type="match status" value="1"/>
</dbReference>
<proteinExistence type="predicted"/>
<dbReference type="InterPro" id="IPR002110">
    <property type="entry name" value="Ankyrin_rpt"/>
</dbReference>
<evidence type="ECO:0000313" key="5">
    <source>
        <dbReference type="EMBL" id="CAD8389791.1"/>
    </source>
</evidence>
<name>A0A7S0FY29_9DINO</name>
<dbReference type="EMBL" id="HBEG01054493">
    <property type="protein sequence ID" value="CAD8389791.1"/>
    <property type="molecule type" value="Transcribed_RNA"/>
</dbReference>
<dbReference type="PANTHER" id="PTHR24171:SF8">
    <property type="entry name" value="BRCA1-ASSOCIATED RING DOMAIN PROTEIN 1"/>
    <property type="match status" value="1"/>
</dbReference>
<organism evidence="5">
    <name type="scientific">Pyrodinium bahamense</name>
    <dbReference type="NCBI Taxonomy" id="73915"/>
    <lineage>
        <taxon>Eukaryota</taxon>
        <taxon>Sar</taxon>
        <taxon>Alveolata</taxon>
        <taxon>Dinophyceae</taxon>
        <taxon>Gonyaulacales</taxon>
        <taxon>Pyrocystaceae</taxon>
        <taxon>Pyrodinium</taxon>
    </lineage>
</organism>
<dbReference type="PROSITE" id="PS50297">
    <property type="entry name" value="ANK_REP_REGION"/>
    <property type="match status" value="2"/>
</dbReference>
<dbReference type="SMART" id="SM00248">
    <property type="entry name" value="ANK"/>
    <property type="match status" value="2"/>
</dbReference>
<evidence type="ECO:0000256" key="4">
    <source>
        <dbReference type="SAM" id="MobiDB-lite"/>
    </source>
</evidence>
<evidence type="ECO:0000256" key="3">
    <source>
        <dbReference type="PROSITE-ProRule" id="PRU00023"/>
    </source>
</evidence>